<evidence type="ECO:0000256" key="1">
    <source>
        <dbReference type="SAM" id="Coils"/>
    </source>
</evidence>
<name>A0A0B1T763_OESDE</name>
<dbReference type="PANTHER" id="PTHR21593">
    <property type="entry name" value="PRION-LIKE- Q/N-RICH -DOMAIN-BEARING PROTEIN PROTEIN"/>
    <property type="match status" value="1"/>
</dbReference>
<keyword evidence="1" id="KW-0175">Coiled coil</keyword>
<evidence type="ECO:0000313" key="4">
    <source>
        <dbReference type="Proteomes" id="UP000053660"/>
    </source>
</evidence>
<keyword evidence="4" id="KW-1185">Reference proteome</keyword>
<dbReference type="AlphaFoldDB" id="A0A0B1T763"/>
<feature type="chain" id="PRO_5002065641" description="SXP/RAL-2 family protein Ani s 5-like cation-binding domain-containing protein" evidence="2">
    <location>
        <begin position="19"/>
        <end position="208"/>
    </location>
</feature>
<accession>A0A0B1T763</accession>
<feature type="signal peptide" evidence="2">
    <location>
        <begin position="1"/>
        <end position="18"/>
    </location>
</feature>
<gene>
    <name evidence="3" type="ORF">OESDEN_06680</name>
</gene>
<sequence>MSRAVLCLVFGFVAVAYAMPPFGRPFGPPPPPPPCGLPPFIDDLPADAAKKVREIWKDYKEGEKCYNEQGLTREVLDTLSKEDRKKMHKGFLPPVLKKAQKDIQEQFHAIFEDKSIPFEDKPAKVHELAQKVLQGDLLKEFNEFHNKMEEHRKNIEEMADKLSPEAKEAYNKLKDFEKQKHEIMEKLSESARDELYELFKERRNRPRH</sequence>
<dbReference type="PANTHER" id="PTHR21593:SF36">
    <property type="entry name" value="DUF148 DOMAIN-CONTAINING PROTEIN-RELATED"/>
    <property type="match status" value="1"/>
</dbReference>
<dbReference type="Proteomes" id="UP000053660">
    <property type="component" value="Unassembled WGS sequence"/>
</dbReference>
<organism evidence="3 4">
    <name type="scientific">Oesophagostomum dentatum</name>
    <name type="common">Nodular worm</name>
    <dbReference type="NCBI Taxonomy" id="61180"/>
    <lineage>
        <taxon>Eukaryota</taxon>
        <taxon>Metazoa</taxon>
        <taxon>Ecdysozoa</taxon>
        <taxon>Nematoda</taxon>
        <taxon>Chromadorea</taxon>
        <taxon>Rhabditida</taxon>
        <taxon>Rhabditina</taxon>
        <taxon>Rhabditomorpha</taxon>
        <taxon>Strongyloidea</taxon>
        <taxon>Strongylidae</taxon>
        <taxon>Oesophagostomum</taxon>
    </lineage>
</organism>
<keyword evidence="2" id="KW-0732">Signal</keyword>
<dbReference type="OrthoDB" id="5802492at2759"/>
<dbReference type="InterPro" id="IPR052823">
    <property type="entry name" value="SXP/RAL-2_related"/>
</dbReference>
<dbReference type="EMBL" id="KN550784">
    <property type="protein sequence ID" value="KHJ93413.1"/>
    <property type="molecule type" value="Genomic_DNA"/>
</dbReference>
<evidence type="ECO:0000313" key="3">
    <source>
        <dbReference type="EMBL" id="KHJ93413.1"/>
    </source>
</evidence>
<evidence type="ECO:0000256" key="2">
    <source>
        <dbReference type="SAM" id="SignalP"/>
    </source>
</evidence>
<evidence type="ECO:0008006" key="5">
    <source>
        <dbReference type="Google" id="ProtNLM"/>
    </source>
</evidence>
<protein>
    <recommendedName>
        <fullName evidence="5">SXP/RAL-2 family protein Ani s 5-like cation-binding domain-containing protein</fullName>
    </recommendedName>
</protein>
<feature type="coiled-coil region" evidence="1">
    <location>
        <begin position="141"/>
        <end position="193"/>
    </location>
</feature>
<reference evidence="3 4" key="1">
    <citation type="submission" date="2014-03" db="EMBL/GenBank/DDBJ databases">
        <title>Draft genome of the hookworm Oesophagostomum dentatum.</title>
        <authorList>
            <person name="Mitreva M."/>
        </authorList>
    </citation>
    <scope>NUCLEOTIDE SEQUENCE [LARGE SCALE GENOMIC DNA]</scope>
    <source>
        <strain evidence="3 4">OD-Hann</strain>
    </source>
</reference>
<proteinExistence type="predicted"/>